<keyword evidence="1" id="KW-0732">Signal</keyword>
<dbReference type="Proteomes" id="UP000077628">
    <property type="component" value="Unassembled WGS sequence"/>
</dbReference>
<evidence type="ECO:0000313" key="3">
    <source>
        <dbReference type="Proteomes" id="UP000077628"/>
    </source>
</evidence>
<proteinExistence type="predicted"/>
<keyword evidence="3" id="KW-1185">Reference proteome</keyword>
<comment type="caution">
    <text evidence="2">The sequence shown here is derived from an EMBL/GenBank/DDBJ whole genome shotgun (WGS) entry which is preliminary data.</text>
</comment>
<evidence type="ECO:0000256" key="1">
    <source>
        <dbReference type="SAM" id="SignalP"/>
    </source>
</evidence>
<feature type="signal peptide" evidence="1">
    <location>
        <begin position="1"/>
        <end position="30"/>
    </location>
</feature>
<dbReference type="AlphaFoldDB" id="A0A177N9D3"/>
<gene>
    <name evidence="2" type="ORF">A1355_12700</name>
</gene>
<feature type="chain" id="PRO_5008068881" description="PEP-CTERM protein-sorting domain-containing protein" evidence="1">
    <location>
        <begin position="31"/>
        <end position="256"/>
    </location>
</feature>
<protein>
    <recommendedName>
        <fullName evidence="4">PEP-CTERM protein-sorting domain-containing protein</fullName>
    </recommendedName>
</protein>
<dbReference type="EMBL" id="LUUK01000203">
    <property type="protein sequence ID" value="OAI14204.1"/>
    <property type="molecule type" value="Genomic_DNA"/>
</dbReference>
<organism evidence="2 3">
    <name type="scientific">Methylomonas koyamae</name>
    <dbReference type="NCBI Taxonomy" id="702114"/>
    <lineage>
        <taxon>Bacteria</taxon>
        <taxon>Pseudomonadati</taxon>
        <taxon>Pseudomonadota</taxon>
        <taxon>Gammaproteobacteria</taxon>
        <taxon>Methylococcales</taxon>
        <taxon>Methylococcaceae</taxon>
        <taxon>Methylomonas</taxon>
    </lineage>
</organism>
<sequence length="256" mass="26757">MSYTKTKFSSTRKTMLALAVSLAASSAAQAAVVTGTIRAATDATYGAGTTIDYWAFDLSADANIVIDVRANEGYSNGWGSHPNAYVDLNGDGEITLADTQFRLYQDTVSIDTEITSADDGSSYTPPGDSNGWADGTLMSRDSYLSTALGAGHYIIAFGDYKLDSNDGVQGFNSGDTITAATGINPFTGATGQDHFDYQLTFLASDFTTGDSLNVNAFQVNLNGDPIDPAPVPVPGAVWLFGSVLAGYLGSAKRKSA</sequence>
<dbReference type="RefSeq" id="WP_064031084.1">
    <property type="nucleotide sequence ID" value="NZ_LUUK01000203.1"/>
</dbReference>
<evidence type="ECO:0000313" key="2">
    <source>
        <dbReference type="EMBL" id="OAI14204.1"/>
    </source>
</evidence>
<evidence type="ECO:0008006" key="4">
    <source>
        <dbReference type="Google" id="ProtNLM"/>
    </source>
</evidence>
<reference evidence="3" key="1">
    <citation type="submission" date="2016-03" db="EMBL/GenBank/DDBJ databases">
        <authorList>
            <person name="Heylen K."/>
            <person name="De Vos P."/>
            <person name="Vekeman B."/>
        </authorList>
    </citation>
    <scope>NUCLEOTIDE SEQUENCE [LARGE SCALE GENOMIC DNA]</scope>
    <source>
        <strain evidence="3">R-45383</strain>
    </source>
</reference>
<accession>A0A177N9D3</accession>
<name>A0A177N9D3_9GAMM</name>